<evidence type="ECO:0000313" key="1">
    <source>
        <dbReference type="EMBL" id="KAJ7641668.1"/>
    </source>
</evidence>
<dbReference type="EMBL" id="JARKIF010000004">
    <property type="protein sequence ID" value="KAJ7641668.1"/>
    <property type="molecule type" value="Genomic_DNA"/>
</dbReference>
<organism evidence="1 2">
    <name type="scientific">Roridomyces roridus</name>
    <dbReference type="NCBI Taxonomy" id="1738132"/>
    <lineage>
        <taxon>Eukaryota</taxon>
        <taxon>Fungi</taxon>
        <taxon>Dikarya</taxon>
        <taxon>Basidiomycota</taxon>
        <taxon>Agaricomycotina</taxon>
        <taxon>Agaricomycetes</taxon>
        <taxon>Agaricomycetidae</taxon>
        <taxon>Agaricales</taxon>
        <taxon>Marasmiineae</taxon>
        <taxon>Mycenaceae</taxon>
        <taxon>Roridomyces</taxon>
    </lineage>
</organism>
<gene>
    <name evidence="1" type="ORF">FB45DRAFT_1000253</name>
</gene>
<comment type="caution">
    <text evidence="1">The sequence shown here is derived from an EMBL/GenBank/DDBJ whole genome shotgun (WGS) entry which is preliminary data.</text>
</comment>
<keyword evidence="2" id="KW-1185">Reference proteome</keyword>
<proteinExistence type="predicted"/>
<sequence>MSAQDHTILRFFSAPHLEAPGFAMPWNTQNSADIISFLQRSSPPLQTLVIEDSEKEFRVFNDIIPLVSTISRLEFEWLEIPFATDLFETLAQHPSSFLPNLDSLKFHSLHPFPPLLWRSLVRAALARRKQLRSMRVTFASTVHVRVPPDVLGSFRTLSMDSGMDIFIGKSGNITSLVSGPRQGLEVESATATHHCSVVSCGPFHTKARVAVRAQSRMKMGVSRRFEVAAYVVRTGDNGMAVTGIAESQEEQSHGSILFALLVNSLIEGVASSGVHGKEARWAANPPPENLPTDYTQVASAMAKIRNWVNMSEGAERENIRTVNQSLNTRSLVW</sequence>
<reference evidence="1" key="1">
    <citation type="submission" date="2023-03" db="EMBL/GenBank/DDBJ databases">
        <title>Massive genome expansion in bonnet fungi (Mycena s.s.) driven by repeated elements and novel gene families across ecological guilds.</title>
        <authorList>
            <consortium name="Lawrence Berkeley National Laboratory"/>
            <person name="Harder C.B."/>
            <person name="Miyauchi S."/>
            <person name="Viragh M."/>
            <person name="Kuo A."/>
            <person name="Thoen E."/>
            <person name="Andreopoulos B."/>
            <person name="Lu D."/>
            <person name="Skrede I."/>
            <person name="Drula E."/>
            <person name="Henrissat B."/>
            <person name="Morin E."/>
            <person name="Kohler A."/>
            <person name="Barry K."/>
            <person name="LaButti K."/>
            <person name="Morin E."/>
            <person name="Salamov A."/>
            <person name="Lipzen A."/>
            <person name="Mereny Z."/>
            <person name="Hegedus B."/>
            <person name="Baldrian P."/>
            <person name="Stursova M."/>
            <person name="Weitz H."/>
            <person name="Taylor A."/>
            <person name="Grigoriev I.V."/>
            <person name="Nagy L.G."/>
            <person name="Martin F."/>
            <person name="Kauserud H."/>
        </authorList>
    </citation>
    <scope>NUCLEOTIDE SEQUENCE</scope>
    <source>
        <strain evidence="1">9284</strain>
    </source>
</reference>
<dbReference type="AlphaFoldDB" id="A0AAD7C7X8"/>
<name>A0AAD7C7X8_9AGAR</name>
<accession>A0AAD7C7X8</accession>
<evidence type="ECO:0000313" key="2">
    <source>
        <dbReference type="Proteomes" id="UP001221142"/>
    </source>
</evidence>
<dbReference type="Proteomes" id="UP001221142">
    <property type="component" value="Unassembled WGS sequence"/>
</dbReference>
<protein>
    <submittedName>
        <fullName evidence="1">Uncharacterized protein</fullName>
    </submittedName>
</protein>